<reference evidence="2" key="1">
    <citation type="submission" date="2020-12" db="EMBL/GenBank/DDBJ databases">
        <title>Bacterial taxonomy.</title>
        <authorList>
            <person name="Pan X."/>
        </authorList>
    </citation>
    <scope>NUCLEOTIDE SEQUENCE</scope>
    <source>
        <strain evidence="2">B2012</strain>
    </source>
</reference>
<dbReference type="AlphaFoldDB" id="A0A934MDZ7"/>
<dbReference type="RefSeq" id="WP_198882829.1">
    <property type="nucleotide sequence ID" value="NZ_JAEKJA010000011.1"/>
</dbReference>
<proteinExistence type="predicted"/>
<gene>
    <name evidence="2" type="ORF">JCR33_14620</name>
</gene>
<keyword evidence="3" id="KW-1185">Reference proteome</keyword>
<keyword evidence="1" id="KW-0732">Signal</keyword>
<name>A0A934MDZ7_9HYPH</name>
<evidence type="ECO:0008006" key="4">
    <source>
        <dbReference type="Google" id="ProtNLM"/>
    </source>
</evidence>
<feature type="signal peptide" evidence="1">
    <location>
        <begin position="1"/>
        <end position="21"/>
    </location>
</feature>
<evidence type="ECO:0000256" key="1">
    <source>
        <dbReference type="SAM" id="SignalP"/>
    </source>
</evidence>
<feature type="chain" id="PRO_5037599462" description="DUF4139 domain-containing protein" evidence="1">
    <location>
        <begin position="22"/>
        <end position="663"/>
    </location>
</feature>
<accession>A0A934MDZ7</accession>
<evidence type="ECO:0000313" key="3">
    <source>
        <dbReference type="Proteomes" id="UP000609531"/>
    </source>
</evidence>
<protein>
    <recommendedName>
        <fullName evidence="4">DUF4139 domain-containing protein</fullName>
    </recommendedName>
</protein>
<dbReference type="EMBL" id="JAEKJA010000011">
    <property type="protein sequence ID" value="MBJ3776937.1"/>
    <property type="molecule type" value="Genomic_DNA"/>
</dbReference>
<dbReference type="Proteomes" id="UP000609531">
    <property type="component" value="Unassembled WGS sequence"/>
</dbReference>
<evidence type="ECO:0000313" key="2">
    <source>
        <dbReference type="EMBL" id="MBJ3776937.1"/>
    </source>
</evidence>
<comment type="caution">
    <text evidence="2">The sequence shown here is derived from an EMBL/GenBank/DDBJ whole genome shotgun (WGS) entry which is preliminary data.</text>
</comment>
<organism evidence="2 3">
    <name type="scientific">Acuticoccus mangrovi</name>
    <dbReference type="NCBI Taxonomy" id="2796142"/>
    <lineage>
        <taxon>Bacteria</taxon>
        <taxon>Pseudomonadati</taxon>
        <taxon>Pseudomonadota</taxon>
        <taxon>Alphaproteobacteria</taxon>
        <taxon>Hyphomicrobiales</taxon>
        <taxon>Amorphaceae</taxon>
        <taxon>Acuticoccus</taxon>
    </lineage>
</organism>
<sequence>MRVPTASGVLLAALLSTTALAQPTPDRGNIAVTRVTLATGGLAQVEGRMRGAGDEMRLAIERPQIADVLRTLLVSGNAAVVSVDLEAAEPVGERSVTGRLLAGDLADPATLLTSLIGETVQLSGGITTVSGRLLAFNPVTIPGADNTPEKPGVRVALATADGRVAFATFASLDTLSIEGTAVEERMAGVVPALGETVDDGRRDLTIRLEGETVAGFSFVVPTTVWRPSYRAVIGDDGVTLQGWATLENTTGLDWENIELNLAVGTPVAYFQDVYSPLRTERPTAPFEVGRTAEAEIVAPSPGAMAPQRRVALGKIRGRSVAALLSNDQRESVSAPSPEIARLVTGDEAEATSAVTLFPVAGHIDLAAGRTLNVPFLGEAAEAGRIAYVPSLISTLAPMDALEIAFDAEATVPGGLVAVYDGANFVGDARFAGADGGKITILPFAHNADLDGTITNDTTRRISRAHRANGLLHVSREVVTQRTVRLEVREPLTLVADIPAPANRTVTAEAEGVTVRVERVDTGRARLRADLPAGTITLNVTLNDVLADGYRLLGVSDELIEEVLSVGGAVDQETRDVLGRLVEIRHRIDEIDRRIKTIETDQTEMRNAVDFDRKNLEAIDAGTSEGREVRRRILDRTEEINKGLAELRTLREERRMEADKLADL</sequence>